<evidence type="ECO:0000256" key="3">
    <source>
        <dbReference type="ARBA" id="ARBA00022771"/>
    </source>
</evidence>
<sequence length="279" mass="31593">MVEQLHNVLHVFYDATQYFSSAAPNLAQVIPAMDLIDEHLNDNILNLNLHPAIQIALSMAKRLLNRYYSRTDVAPAYRIAMILHPRHKLGYFKDLNWELEWIENAKLAVYNEFATHYQEYGTGIGAIAGGGASRNDNTSTTGTGKNMFANMPALAKINDTAVTNELDHYLKQPREDAGDNALKWWYDHHTVYPCLSRMARDYLSIPATSVDAERVFSKGRILHPHTRNRLSAKSTRASLMVHFWSKLGLVRDADFERAVKTTDSTMDKPTDTRPTAMAQ</sequence>
<evidence type="ECO:0000256" key="4">
    <source>
        <dbReference type="ARBA" id="ARBA00022833"/>
    </source>
</evidence>
<dbReference type="InterPro" id="IPR012337">
    <property type="entry name" value="RNaseH-like_sf"/>
</dbReference>
<evidence type="ECO:0000256" key="5">
    <source>
        <dbReference type="ARBA" id="ARBA00023242"/>
    </source>
</evidence>
<evidence type="ECO:0000313" key="7">
    <source>
        <dbReference type="EMBL" id="THH13347.1"/>
    </source>
</evidence>
<evidence type="ECO:0000259" key="6">
    <source>
        <dbReference type="Pfam" id="PF05699"/>
    </source>
</evidence>
<dbReference type="GO" id="GO:0005634">
    <property type="term" value="C:nucleus"/>
    <property type="evidence" value="ECO:0007669"/>
    <property type="project" value="UniProtKB-SubCell"/>
</dbReference>
<name>A0A4S4LN52_9APHY</name>
<keyword evidence="8" id="KW-1185">Reference proteome</keyword>
<organism evidence="7 8">
    <name type="scientific">Antrodiella citrinella</name>
    <dbReference type="NCBI Taxonomy" id="2447956"/>
    <lineage>
        <taxon>Eukaryota</taxon>
        <taxon>Fungi</taxon>
        <taxon>Dikarya</taxon>
        <taxon>Basidiomycota</taxon>
        <taxon>Agaricomycotina</taxon>
        <taxon>Agaricomycetes</taxon>
        <taxon>Polyporales</taxon>
        <taxon>Steccherinaceae</taxon>
        <taxon>Antrodiella</taxon>
    </lineage>
</organism>
<protein>
    <recommendedName>
        <fullName evidence="6">HAT C-terminal dimerisation domain-containing protein</fullName>
    </recommendedName>
</protein>
<dbReference type="PANTHER" id="PTHR46481">
    <property type="entry name" value="ZINC FINGER BED DOMAIN-CONTAINING PROTEIN 4"/>
    <property type="match status" value="1"/>
</dbReference>
<dbReference type="InterPro" id="IPR052035">
    <property type="entry name" value="ZnF_BED_domain_contain"/>
</dbReference>
<gene>
    <name evidence="7" type="ORF">EUX98_g9738</name>
</gene>
<keyword evidence="4" id="KW-0862">Zinc</keyword>
<dbReference type="SUPFAM" id="SSF53098">
    <property type="entry name" value="Ribonuclease H-like"/>
    <property type="match status" value="1"/>
</dbReference>
<dbReference type="InterPro" id="IPR008906">
    <property type="entry name" value="HATC_C_dom"/>
</dbReference>
<dbReference type="EMBL" id="SGPM01001082">
    <property type="protein sequence ID" value="THH13347.1"/>
    <property type="molecule type" value="Genomic_DNA"/>
</dbReference>
<dbReference type="OrthoDB" id="2792018at2759"/>
<evidence type="ECO:0000313" key="8">
    <source>
        <dbReference type="Proteomes" id="UP000308730"/>
    </source>
</evidence>
<dbReference type="Proteomes" id="UP000308730">
    <property type="component" value="Unassembled WGS sequence"/>
</dbReference>
<comment type="subcellular location">
    <subcellularLocation>
        <location evidence="1">Nucleus</location>
    </subcellularLocation>
</comment>
<dbReference type="GO" id="GO:0008270">
    <property type="term" value="F:zinc ion binding"/>
    <property type="evidence" value="ECO:0007669"/>
    <property type="project" value="UniProtKB-KW"/>
</dbReference>
<feature type="domain" description="HAT C-terminal dimerisation" evidence="6">
    <location>
        <begin position="165"/>
        <end position="244"/>
    </location>
</feature>
<evidence type="ECO:0000256" key="2">
    <source>
        <dbReference type="ARBA" id="ARBA00022723"/>
    </source>
</evidence>
<evidence type="ECO:0000256" key="1">
    <source>
        <dbReference type="ARBA" id="ARBA00004123"/>
    </source>
</evidence>
<keyword evidence="5" id="KW-0539">Nucleus</keyword>
<keyword evidence="2" id="KW-0479">Metal-binding</keyword>
<proteinExistence type="predicted"/>
<dbReference type="PANTHER" id="PTHR46481:SF10">
    <property type="entry name" value="ZINC FINGER BED DOMAIN-CONTAINING PROTEIN 39"/>
    <property type="match status" value="1"/>
</dbReference>
<comment type="caution">
    <text evidence="7">The sequence shown here is derived from an EMBL/GenBank/DDBJ whole genome shotgun (WGS) entry which is preliminary data.</text>
</comment>
<dbReference type="AlphaFoldDB" id="A0A4S4LN52"/>
<keyword evidence="3" id="KW-0863">Zinc-finger</keyword>
<reference evidence="7 8" key="1">
    <citation type="submission" date="2019-02" db="EMBL/GenBank/DDBJ databases">
        <title>Genome sequencing of the rare red list fungi Antrodiella citrinella (Flaviporus citrinellus).</title>
        <authorList>
            <person name="Buettner E."/>
            <person name="Kellner H."/>
        </authorList>
    </citation>
    <scope>NUCLEOTIDE SEQUENCE [LARGE SCALE GENOMIC DNA]</scope>
    <source>
        <strain evidence="7 8">DSM 108506</strain>
    </source>
</reference>
<dbReference type="Pfam" id="PF05699">
    <property type="entry name" value="Dimer_Tnp_hAT"/>
    <property type="match status" value="1"/>
</dbReference>
<dbReference type="GO" id="GO:0046983">
    <property type="term" value="F:protein dimerization activity"/>
    <property type="evidence" value="ECO:0007669"/>
    <property type="project" value="InterPro"/>
</dbReference>
<accession>A0A4S4LN52</accession>
<feature type="non-terminal residue" evidence="7">
    <location>
        <position position="279"/>
    </location>
</feature>